<keyword evidence="1" id="KW-0812">Transmembrane</keyword>
<dbReference type="Proteomes" id="UP000885753">
    <property type="component" value="Unassembled WGS sequence"/>
</dbReference>
<dbReference type="AlphaFoldDB" id="A0A7C2M5J8"/>
<name>A0A7C2M5J8_9FLAO</name>
<sequence length="405" mass="47006">MIDLKKHTLIALGYFLLAALLGVFLRFFFVTSIPANFRYVVHAHSHIALLGWVYLGLSALIYKMYFSEANKGKTYKRIFWFTQITLLGMLFTFPFTGYAALSITFSTLFLFASYLFTWFVLKKTPEKHKKTNHFRCIRAALWYLVLSSIGPWAIGGVMATLGKTSIWYKMSIYFYLHFQYNAWFILALCGILFYFLDKRGFKIQKKDFSRFFFLLNSGIILSFFLSVLWVEPHWIFYALAALGAILQLMAFFEFFGILLPLKKRSNPYFSPFAQFLLKIAAVLLMVKVIMQLFSAHPYFAELAFTYTDFVIGYLHWTFLGLVSISLFAFLEIAGLLKVSKSTFWIYFAGFVLSEALIFYKGISIWLGWPFFGNYFLTLVMVSSLLPLSLVIILGRNLFTKEQNFS</sequence>
<feature type="transmembrane region" description="Helical" evidence="1">
    <location>
        <begin position="343"/>
        <end position="368"/>
    </location>
</feature>
<organism evidence="2">
    <name type="scientific">Salinimicrobium catena</name>
    <dbReference type="NCBI Taxonomy" id="390640"/>
    <lineage>
        <taxon>Bacteria</taxon>
        <taxon>Pseudomonadati</taxon>
        <taxon>Bacteroidota</taxon>
        <taxon>Flavobacteriia</taxon>
        <taxon>Flavobacteriales</taxon>
        <taxon>Flavobacteriaceae</taxon>
        <taxon>Salinimicrobium</taxon>
    </lineage>
</organism>
<feature type="transmembrane region" description="Helical" evidence="1">
    <location>
        <begin position="173"/>
        <end position="196"/>
    </location>
</feature>
<keyword evidence="1" id="KW-1133">Transmembrane helix</keyword>
<evidence type="ECO:0008006" key="3">
    <source>
        <dbReference type="Google" id="ProtNLM"/>
    </source>
</evidence>
<feature type="transmembrane region" description="Helical" evidence="1">
    <location>
        <begin position="12"/>
        <end position="35"/>
    </location>
</feature>
<dbReference type="EMBL" id="DSEE01000547">
    <property type="protein sequence ID" value="HER41064.1"/>
    <property type="molecule type" value="Genomic_DNA"/>
</dbReference>
<feature type="transmembrane region" description="Helical" evidence="1">
    <location>
        <begin position="235"/>
        <end position="260"/>
    </location>
</feature>
<feature type="transmembrane region" description="Helical" evidence="1">
    <location>
        <begin position="78"/>
        <end position="95"/>
    </location>
</feature>
<feature type="transmembrane region" description="Helical" evidence="1">
    <location>
        <begin position="313"/>
        <end position="336"/>
    </location>
</feature>
<proteinExistence type="predicted"/>
<evidence type="ECO:0000256" key="1">
    <source>
        <dbReference type="SAM" id="Phobius"/>
    </source>
</evidence>
<protein>
    <recommendedName>
        <fullName evidence="3">Cytochrome C and Quinol oxidase polypeptide I</fullName>
    </recommendedName>
</protein>
<feature type="transmembrane region" description="Helical" evidence="1">
    <location>
        <begin position="272"/>
        <end position="293"/>
    </location>
</feature>
<gene>
    <name evidence="2" type="ORF">ENO10_07580</name>
</gene>
<feature type="transmembrane region" description="Helical" evidence="1">
    <location>
        <begin position="374"/>
        <end position="398"/>
    </location>
</feature>
<feature type="transmembrane region" description="Helical" evidence="1">
    <location>
        <begin position="47"/>
        <end position="66"/>
    </location>
</feature>
<feature type="transmembrane region" description="Helical" evidence="1">
    <location>
        <begin position="208"/>
        <end position="229"/>
    </location>
</feature>
<reference evidence="2" key="1">
    <citation type="journal article" date="2020" name="mSystems">
        <title>Genome- and Community-Level Interaction Insights into Carbon Utilization and Element Cycling Functions of Hydrothermarchaeota in Hydrothermal Sediment.</title>
        <authorList>
            <person name="Zhou Z."/>
            <person name="Liu Y."/>
            <person name="Xu W."/>
            <person name="Pan J."/>
            <person name="Luo Z.H."/>
            <person name="Li M."/>
        </authorList>
    </citation>
    <scope>NUCLEOTIDE SEQUENCE [LARGE SCALE GENOMIC DNA]</scope>
    <source>
        <strain evidence="2">SpSt-1235</strain>
    </source>
</reference>
<keyword evidence="1" id="KW-0472">Membrane</keyword>
<comment type="caution">
    <text evidence="2">The sequence shown here is derived from an EMBL/GenBank/DDBJ whole genome shotgun (WGS) entry which is preliminary data.</text>
</comment>
<accession>A0A7C2M5J8</accession>
<evidence type="ECO:0000313" key="2">
    <source>
        <dbReference type="EMBL" id="HER41064.1"/>
    </source>
</evidence>
<feature type="transmembrane region" description="Helical" evidence="1">
    <location>
        <begin position="101"/>
        <end position="121"/>
    </location>
</feature>
<feature type="transmembrane region" description="Helical" evidence="1">
    <location>
        <begin position="141"/>
        <end position="161"/>
    </location>
</feature>